<accession>A0ABR3FK63</accession>
<evidence type="ECO:0000313" key="2">
    <source>
        <dbReference type="EMBL" id="KAL0575554.1"/>
    </source>
</evidence>
<feature type="compositionally biased region" description="Basic and acidic residues" evidence="1">
    <location>
        <begin position="218"/>
        <end position="236"/>
    </location>
</feature>
<dbReference type="Proteomes" id="UP001465976">
    <property type="component" value="Unassembled WGS sequence"/>
</dbReference>
<evidence type="ECO:0000256" key="1">
    <source>
        <dbReference type="SAM" id="MobiDB-lite"/>
    </source>
</evidence>
<feature type="compositionally biased region" description="Acidic residues" evidence="1">
    <location>
        <begin position="650"/>
        <end position="659"/>
    </location>
</feature>
<proteinExistence type="predicted"/>
<feature type="region of interest" description="Disordered" evidence="1">
    <location>
        <begin position="1"/>
        <end position="159"/>
    </location>
</feature>
<name>A0ABR3FK63_9AGAR</name>
<organism evidence="2 3">
    <name type="scientific">Marasmius crinis-equi</name>
    <dbReference type="NCBI Taxonomy" id="585013"/>
    <lineage>
        <taxon>Eukaryota</taxon>
        <taxon>Fungi</taxon>
        <taxon>Dikarya</taxon>
        <taxon>Basidiomycota</taxon>
        <taxon>Agaricomycotina</taxon>
        <taxon>Agaricomycetes</taxon>
        <taxon>Agaricomycetidae</taxon>
        <taxon>Agaricales</taxon>
        <taxon>Marasmiineae</taxon>
        <taxon>Marasmiaceae</taxon>
        <taxon>Marasmius</taxon>
    </lineage>
</organism>
<reference evidence="2 3" key="1">
    <citation type="submission" date="2024-02" db="EMBL/GenBank/DDBJ databases">
        <title>A draft genome for the cacao thread blight pathogen Marasmius crinis-equi.</title>
        <authorList>
            <person name="Cohen S.P."/>
            <person name="Baruah I.K."/>
            <person name="Amoako-Attah I."/>
            <person name="Bukari Y."/>
            <person name="Meinhardt L.W."/>
            <person name="Bailey B.A."/>
        </authorList>
    </citation>
    <scope>NUCLEOTIDE SEQUENCE [LARGE SCALE GENOMIC DNA]</scope>
    <source>
        <strain evidence="2 3">GH-76</strain>
    </source>
</reference>
<feature type="compositionally biased region" description="Basic and acidic residues" evidence="1">
    <location>
        <begin position="176"/>
        <end position="194"/>
    </location>
</feature>
<sequence>MSSTEPTSRVTRHKKIEIDNSLKKHTREELRVISDTKKQEKAEQKRLAKEEKARQTSEKKQRLTSSGKALAKFEDKQAPSLAQRSSLRPDLKAPKKRRKSPASSPTPKSITKPVDEGLVLSDDGGEQAPTPKKTGVHNPPKGKKDHDTDKTSIADGITGLTPEKYAAFMAWEQEQETRAKKDQQIARRKENTEKRKVRTIQFADDADEDMPIPLLTQAERKSEKSIVRDVVVEHRTTTTPPAVPMVEGSKKQRKRSLTNGKEEDTNAGNAKKQRIDRPVADDDSSEAESSDSASESDSDSSGPELVAGSFDADEAPAVVAAARDSKKLKKILRTGKATKTLPENPVLKSLVPADVIDIDTKEAQANPAPLETPKTSSRQSVGVKSLPFPADDFVFYKQKWETQVVPFFLVFAESQRLQFGVGNDSQFAALVVARWKKVFPELKNNSNDKIILQVARSDLRQYRTNVAKEAIKIVERKVKEAGNTDAQRAEWVKRQRRNDSFLYEIPGPTHAESSGLLRGPGPSETLAYHLNLTATIERQNTPDFKIPSGAIALCAAAYQRALEIFEPGYNRVEANLKIEKAKLAAEGKKKKISKKSDYSFTEGKWDKRVSQLFDITAGAKWSKWRQFEEQAKKFLPNHDIMEASPHSSVEDDGDDEDDEAHLLLSSEA</sequence>
<feature type="compositionally biased region" description="Basic and acidic residues" evidence="1">
    <location>
        <begin position="16"/>
        <end position="61"/>
    </location>
</feature>
<feature type="region of interest" description="Disordered" evidence="1">
    <location>
        <begin position="635"/>
        <end position="668"/>
    </location>
</feature>
<feature type="region of interest" description="Disordered" evidence="1">
    <location>
        <begin position="362"/>
        <end position="381"/>
    </location>
</feature>
<dbReference type="EMBL" id="JBAHYK010000294">
    <property type="protein sequence ID" value="KAL0575554.1"/>
    <property type="molecule type" value="Genomic_DNA"/>
</dbReference>
<gene>
    <name evidence="2" type="ORF">V5O48_006428</name>
</gene>
<comment type="caution">
    <text evidence="2">The sequence shown here is derived from an EMBL/GenBank/DDBJ whole genome shotgun (WGS) entry which is preliminary data.</text>
</comment>
<evidence type="ECO:0000313" key="3">
    <source>
        <dbReference type="Proteomes" id="UP001465976"/>
    </source>
</evidence>
<keyword evidence="3" id="KW-1185">Reference proteome</keyword>
<feature type="region of interest" description="Disordered" evidence="1">
    <location>
        <begin position="176"/>
        <end position="311"/>
    </location>
</feature>
<protein>
    <submittedName>
        <fullName evidence="2">Uncharacterized protein</fullName>
    </submittedName>
</protein>
<feature type="compositionally biased region" description="Basic and acidic residues" evidence="1">
    <location>
        <begin position="142"/>
        <end position="152"/>
    </location>
</feature>
<feature type="compositionally biased region" description="Acidic residues" evidence="1">
    <location>
        <begin position="281"/>
        <end position="298"/>
    </location>
</feature>